<feature type="transmembrane region" description="Helical" evidence="1">
    <location>
        <begin position="12"/>
        <end position="33"/>
    </location>
</feature>
<dbReference type="PROSITE" id="PS51257">
    <property type="entry name" value="PROKAR_LIPOPROTEIN"/>
    <property type="match status" value="1"/>
</dbReference>
<keyword evidence="1" id="KW-0472">Membrane</keyword>
<gene>
    <name evidence="2" type="ORF">QE109_15380</name>
</gene>
<evidence type="ECO:0000313" key="2">
    <source>
        <dbReference type="EMBL" id="MDH8679540.1"/>
    </source>
</evidence>
<dbReference type="EMBL" id="JARYZI010000013">
    <property type="protein sequence ID" value="MDH8679540.1"/>
    <property type="molecule type" value="Genomic_DNA"/>
</dbReference>
<reference evidence="2 3" key="1">
    <citation type="submission" date="2023-04" db="EMBL/GenBank/DDBJ databases">
        <title>Fusibacter bizertensis strain WBS, isolated from littoral bottom sediments of the Arctic seas - biochemical and genomic analysis.</title>
        <authorList>
            <person name="Brioukhanov A.L."/>
        </authorList>
    </citation>
    <scope>NUCLEOTIDE SEQUENCE [LARGE SCALE GENOMIC DNA]</scope>
    <source>
        <strain evidence="2 3">WBS</strain>
    </source>
</reference>
<proteinExistence type="predicted"/>
<sequence length="333" mass="37810">MHNNTQRKINNGKIMLIVVIVFILFLAGCWGLIFSNETKKRETLIIADQFGMAYAPIEIMKQKGFLENALLENGLDDIEIKWQKFGNTVAIREAMLSGSLDIGFVGIPPFLLALDNGMPWRIMTGLSESNVSLMTKDFEIENFSDLTDKNRIILPQPGSIQHILLMMAAEKVFDDAHKFDDQLIALSHPDGVIAYTAGDDLQLHFTTPPFIQEDLKAAGSHEILNGRDAFGEDFTFIVGVCQESLYSDTLIYQSFMIALEEAISYINESPEEAYFILSENYDYSQDEIKKYLQRDQMYFSTEVKGIEKFISFMKSSDQLKGSYSSESLFWVNK</sequence>
<dbReference type="PANTHER" id="PTHR30024:SF2">
    <property type="entry name" value="ABC TRANSPORTER SUBSTRATE-BINDING PROTEIN"/>
    <property type="match status" value="1"/>
</dbReference>
<dbReference type="Gene3D" id="3.40.190.10">
    <property type="entry name" value="Periplasmic binding protein-like II"/>
    <property type="match status" value="2"/>
</dbReference>
<dbReference type="SUPFAM" id="SSF53850">
    <property type="entry name" value="Periplasmic binding protein-like II"/>
    <property type="match status" value="1"/>
</dbReference>
<evidence type="ECO:0000313" key="3">
    <source>
        <dbReference type="Proteomes" id="UP001158045"/>
    </source>
</evidence>
<dbReference type="PANTHER" id="PTHR30024">
    <property type="entry name" value="ALIPHATIC SULFONATES-BINDING PROTEIN-RELATED"/>
    <property type="match status" value="1"/>
</dbReference>
<accession>A0ABT6NGS1</accession>
<name>A0ABT6NGS1_9FIRM</name>
<keyword evidence="1" id="KW-1133">Transmembrane helix</keyword>
<protein>
    <submittedName>
        <fullName evidence="2">ABC transporter substrate-binding protein</fullName>
    </submittedName>
</protein>
<dbReference type="RefSeq" id="WP_281095437.1">
    <property type="nucleotide sequence ID" value="NZ_JARYZI010000013.1"/>
</dbReference>
<evidence type="ECO:0000256" key="1">
    <source>
        <dbReference type="SAM" id="Phobius"/>
    </source>
</evidence>
<keyword evidence="3" id="KW-1185">Reference proteome</keyword>
<dbReference type="Proteomes" id="UP001158045">
    <property type="component" value="Unassembled WGS sequence"/>
</dbReference>
<comment type="caution">
    <text evidence="2">The sequence shown here is derived from an EMBL/GenBank/DDBJ whole genome shotgun (WGS) entry which is preliminary data.</text>
</comment>
<organism evidence="2 3">
    <name type="scientific">Fusibacter bizertensis</name>
    <dbReference type="NCBI Taxonomy" id="1488331"/>
    <lineage>
        <taxon>Bacteria</taxon>
        <taxon>Bacillati</taxon>
        <taxon>Bacillota</taxon>
        <taxon>Clostridia</taxon>
        <taxon>Eubacteriales</taxon>
        <taxon>Eubacteriales Family XII. Incertae Sedis</taxon>
        <taxon>Fusibacter</taxon>
    </lineage>
</organism>
<keyword evidence="1" id="KW-0812">Transmembrane</keyword>